<evidence type="ECO:0000313" key="2">
    <source>
        <dbReference type="Proteomes" id="UP000612055"/>
    </source>
</evidence>
<dbReference type="EMBL" id="JAEHOE010000012">
    <property type="protein sequence ID" value="KAG2497938.1"/>
    <property type="molecule type" value="Genomic_DNA"/>
</dbReference>
<dbReference type="GO" id="GO:0005759">
    <property type="term" value="C:mitochondrial matrix"/>
    <property type="evidence" value="ECO:0007669"/>
    <property type="project" value="TreeGrafter"/>
</dbReference>
<gene>
    <name evidence="1" type="ORF">HYH03_004200</name>
</gene>
<dbReference type="OrthoDB" id="536711at2759"/>
<comment type="caution">
    <text evidence="1">The sequence shown here is derived from an EMBL/GenBank/DDBJ whole genome shotgun (WGS) entry which is preliminary data.</text>
</comment>
<dbReference type="GO" id="GO:1901259">
    <property type="term" value="P:chloroplast rRNA processing"/>
    <property type="evidence" value="ECO:0007669"/>
    <property type="project" value="TreeGrafter"/>
</dbReference>
<evidence type="ECO:0000313" key="1">
    <source>
        <dbReference type="EMBL" id="KAG2497938.1"/>
    </source>
</evidence>
<reference evidence="1" key="1">
    <citation type="journal article" date="2020" name="bioRxiv">
        <title>Comparative genomics of Chlamydomonas.</title>
        <authorList>
            <person name="Craig R.J."/>
            <person name="Hasan A.R."/>
            <person name="Ness R.W."/>
            <person name="Keightley P.D."/>
        </authorList>
    </citation>
    <scope>NUCLEOTIDE SEQUENCE</scope>
    <source>
        <strain evidence="1">CCAP 11/70</strain>
    </source>
</reference>
<evidence type="ECO:0008006" key="3">
    <source>
        <dbReference type="Google" id="ProtNLM"/>
    </source>
</evidence>
<dbReference type="AlphaFoldDB" id="A0A836C3L1"/>
<protein>
    <recommendedName>
        <fullName evidence="3">RAP domain-containing protein</fullName>
    </recommendedName>
</protein>
<dbReference type="GO" id="GO:0035770">
    <property type="term" value="C:ribonucleoprotein granule"/>
    <property type="evidence" value="ECO:0007669"/>
    <property type="project" value="TreeGrafter"/>
</dbReference>
<sequence length="584" mass="62774">MSCAAKLLERTSRAPEDTALCHGVLDTLAAAVLPLLKSPKSAGDLIVPLTACAKAGYWRGGVVEELLKRLSAGGWALVRKDASSEDPKQRSLLSQDHSNLWWSLSVAPPGLRSGVDQQVLLQLSTSILPQAPIEKSQDCSNILLACARLKLNGAGRLAHHLTARLVELAPVADYRDACQSLANSLYALGELAEDVGHKPRPEDLKGLAREVVARLPAGSGRDSFKPQELSNMLYACAKLGHTDPALIQPLASAASRAALRMTPQGLANSGWALAKMGGKTQEWSNLWYALALARHRPNSRKLLELTAEAAALLRESAKPQACANLLLALANLRLYDERLVDALAGRLGELLRQDPKQLIDQGLCNSLWALAVMGPDVLSRHSGLVEGLLREAVRRWEAECSSAFGKEDSTRLWQVQLELEAMGGGELRSILGAGKGREGSLLSAARAVLGVRMGELTARQSTTLETEVASALEQLQQRMGPGAIVSVQRRCVVEEVGRYVEAVVELAGGRCVAVVTAGKPEHFANDPHRCTLTGVVELRVRQLGRVPGFSHVRLVPYWEWEEAKAGGEAGQRAYLCRLLGLGAA</sequence>
<keyword evidence="2" id="KW-1185">Reference proteome</keyword>
<name>A0A836C3L1_9CHLO</name>
<dbReference type="GO" id="GO:0044528">
    <property type="term" value="P:regulation of mitochondrial mRNA stability"/>
    <property type="evidence" value="ECO:0007669"/>
    <property type="project" value="TreeGrafter"/>
</dbReference>
<dbReference type="PANTHER" id="PTHR21228:SF40">
    <property type="entry name" value="LD45607P"/>
    <property type="match status" value="1"/>
</dbReference>
<proteinExistence type="predicted"/>
<dbReference type="InterPro" id="IPR050870">
    <property type="entry name" value="FAST_kinase"/>
</dbReference>
<dbReference type="PANTHER" id="PTHR21228">
    <property type="entry name" value="FAST LEU-RICH DOMAIN-CONTAINING"/>
    <property type="match status" value="1"/>
</dbReference>
<accession>A0A836C3L1</accession>
<dbReference type="GO" id="GO:0009507">
    <property type="term" value="C:chloroplast"/>
    <property type="evidence" value="ECO:0007669"/>
    <property type="project" value="GOC"/>
</dbReference>
<organism evidence="1 2">
    <name type="scientific">Edaphochlamys debaryana</name>
    <dbReference type="NCBI Taxonomy" id="47281"/>
    <lineage>
        <taxon>Eukaryota</taxon>
        <taxon>Viridiplantae</taxon>
        <taxon>Chlorophyta</taxon>
        <taxon>core chlorophytes</taxon>
        <taxon>Chlorophyceae</taxon>
        <taxon>CS clade</taxon>
        <taxon>Chlamydomonadales</taxon>
        <taxon>Chlamydomonadales incertae sedis</taxon>
        <taxon>Edaphochlamys</taxon>
    </lineage>
</organism>
<dbReference type="Proteomes" id="UP000612055">
    <property type="component" value="Unassembled WGS sequence"/>
</dbReference>
<dbReference type="GO" id="GO:0000963">
    <property type="term" value="P:mitochondrial RNA processing"/>
    <property type="evidence" value="ECO:0007669"/>
    <property type="project" value="TreeGrafter"/>
</dbReference>
<dbReference type="GO" id="GO:0003723">
    <property type="term" value="F:RNA binding"/>
    <property type="evidence" value="ECO:0007669"/>
    <property type="project" value="TreeGrafter"/>
</dbReference>